<dbReference type="RefSeq" id="WP_111696904.1">
    <property type="nucleotide sequence ID" value="NZ_LS483458.1"/>
</dbReference>
<accession>A0A2X4RF69</accession>
<dbReference type="EMBL" id="LS483458">
    <property type="protein sequence ID" value="SQH97668.1"/>
    <property type="molecule type" value="Genomic_DNA"/>
</dbReference>
<gene>
    <name evidence="2" type="ORF">NCTC10839_01588</name>
</gene>
<name>A0A2X4RF69_HAEHA</name>
<organism evidence="2 3">
    <name type="scientific">Haemophilus haemolyticus</name>
    <dbReference type="NCBI Taxonomy" id="726"/>
    <lineage>
        <taxon>Bacteria</taxon>
        <taxon>Pseudomonadati</taxon>
        <taxon>Pseudomonadota</taxon>
        <taxon>Gammaproteobacteria</taxon>
        <taxon>Pasteurellales</taxon>
        <taxon>Pasteurellaceae</taxon>
        <taxon>Haemophilus</taxon>
    </lineage>
</organism>
<dbReference type="Proteomes" id="UP000248808">
    <property type="component" value="Chromosome 1"/>
</dbReference>
<evidence type="ECO:0000313" key="3">
    <source>
        <dbReference type="Proteomes" id="UP000248808"/>
    </source>
</evidence>
<protein>
    <recommendedName>
        <fullName evidence="1">ScoMcrA-like SRA domain-containing protein</fullName>
    </recommendedName>
</protein>
<proteinExistence type="predicted"/>
<evidence type="ECO:0000313" key="2">
    <source>
        <dbReference type="EMBL" id="SQH97668.1"/>
    </source>
</evidence>
<sequence length="131" mass="15258">MLRIDTVLTNQELMDVFKCGNAGGMRRSKKTNSLVLIFDHTKHLYDDVWKGDTLHYTGMGVTGDQQLDFQQNKTLAESRTNGVKVHLFEVFEPKKYSYIGEVYLADEPYQEKQKDKNGLLRNVWVFPLKRK</sequence>
<dbReference type="Pfam" id="PF26348">
    <property type="entry name" value="SRA_ScoMcrA"/>
    <property type="match status" value="1"/>
</dbReference>
<reference evidence="2 3" key="1">
    <citation type="submission" date="2018-06" db="EMBL/GenBank/DDBJ databases">
        <authorList>
            <consortium name="Pathogen Informatics"/>
            <person name="Doyle S."/>
        </authorList>
    </citation>
    <scope>NUCLEOTIDE SEQUENCE [LARGE SCALE GENOMIC DNA]</scope>
    <source>
        <strain evidence="2 3">NCTC10839</strain>
    </source>
</reference>
<dbReference type="AlphaFoldDB" id="A0A2X4RF69"/>
<dbReference type="GeneID" id="56958166"/>
<feature type="domain" description="ScoMcrA-like SRA" evidence="1">
    <location>
        <begin position="11"/>
        <end position="129"/>
    </location>
</feature>
<dbReference type="InterPro" id="IPR058712">
    <property type="entry name" value="SRA_ScoMcrA"/>
</dbReference>
<dbReference type="KEGG" id="hhz:NCTC10839_01588"/>
<evidence type="ECO:0000259" key="1">
    <source>
        <dbReference type="Pfam" id="PF26348"/>
    </source>
</evidence>